<dbReference type="InterPro" id="IPR026050">
    <property type="entry name" value="C1GALT1/C1GALT1_chp1"/>
</dbReference>
<keyword evidence="4" id="KW-0735">Signal-anchor</keyword>
<comment type="subcellular location">
    <subcellularLocation>
        <location evidence="1">Membrane</location>
        <topology evidence="1">Single-pass type II membrane protein</topology>
    </subcellularLocation>
</comment>
<dbReference type="Gene3D" id="3.90.550.50">
    <property type="match status" value="1"/>
</dbReference>
<evidence type="ECO:0000256" key="6">
    <source>
        <dbReference type="ARBA" id="ARBA00023136"/>
    </source>
</evidence>
<keyword evidence="3 7" id="KW-0812">Transmembrane</keyword>
<keyword evidence="5 7" id="KW-1133">Transmembrane helix</keyword>
<dbReference type="PANTHER" id="PTHR23033">
    <property type="entry name" value="BETA1,3-GALACTOSYLTRANSFERASE"/>
    <property type="match status" value="1"/>
</dbReference>
<evidence type="ECO:0000256" key="7">
    <source>
        <dbReference type="SAM" id="Phobius"/>
    </source>
</evidence>
<dbReference type="OrthoDB" id="414175at2759"/>
<organism evidence="9 11">
    <name type="scientific">Dracunculus medinensis</name>
    <name type="common">Guinea worm</name>
    <dbReference type="NCBI Taxonomy" id="318479"/>
    <lineage>
        <taxon>Eukaryota</taxon>
        <taxon>Metazoa</taxon>
        <taxon>Ecdysozoa</taxon>
        <taxon>Nematoda</taxon>
        <taxon>Chromadorea</taxon>
        <taxon>Rhabditida</taxon>
        <taxon>Spirurina</taxon>
        <taxon>Dracunculoidea</taxon>
        <taxon>Dracunculidae</taxon>
        <taxon>Dracunculus</taxon>
    </lineage>
</organism>
<dbReference type="Proteomes" id="UP000274756">
    <property type="component" value="Unassembled WGS sequence"/>
</dbReference>
<evidence type="ECO:0000256" key="5">
    <source>
        <dbReference type="ARBA" id="ARBA00022989"/>
    </source>
</evidence>
<reference evidence="8 10" key="2">
    <citation type="submission" date="2018-11" db="EMBL/GenBank/DDBJ databases">
        <authorList>
            <consortium name="Pathogen Informatics"/>
        </authorList>
    </citation>
    <scope>NUCLEOTIDE SEQUENCE [LARGE SCALE GENOMIC DNA]</scope>
</reference>
<name>A0A0N4U3Z7_DRAME</name>
<dbReference type="GO" id="GO:0016020">
    <property type="term" value="C:membrane"/>
    <property type="evidence" value="ECO:0007669"/>
    <property type="project" value="UniProtKB-SubCell"/>
</dbReference>
<evidence type="ECO:0000313" key="8">
    <source>
        <dbReference type="EMBL" id="VDN55861.1"/>
    </source>
</evidence>
<keyword evidence="6 7" id="KW-0472">Membrane</keyword>
<evidence type="ECO:0000256" key="4">
    <source>
        <dbReference type="ARBA" id="ARBA00022968"/>
    </source>
</evidence>
<evidence type="ECO:0000256" key="1">
    <source>
        <dbReference type="ARBA" id="ARBA00004606"/>
    </source>
</evidence>
<protein>
    <submittedName>
        <fullName evidence="11">N-acetylgalactosaminide beta-1,3-galactosyltransferase</fullName>
    </submittedName>
</protein>
<dbReference type="WBParaSite" id="DME_0000147401-mRNA-1">
    <property type="protein sequence ID" value="DME_0000147401-mRNA-1"/>
    <property type="gene ID" value="DME_0000147401"/>
</dbReference>
<dbReference type="Proteomes" id="UP000038040">
    <property type="component" value="Unplaced"/>
</dbReference>
<keyword evidence="10" id="KW-1185">Reference proteome</keyword>
<gene>
    <name evidence="8" type="ORF">DME_LOCUS5834</name>
</gene>
<feature type="transmembrane region" description="Helical" evidence="7">
    <location>
        <begin position="54"/>
        <end position="72"/>
    </location>
</feature>
<dbReference type="STRING" id="318479.A0A0N4U3Z7"/>
<evidence type="ECO:0000256" key="3">
    <source>
        <dbReference type="ARBA" id="ARBA00022692"/>
    </source>
</evidence>
<evidence type="ECO:0000313" key="9">
    <source>
        <dbReference type="Proteomes" id="UP000038040"/>
    </source>
</evidence>
<dbReference type="PANTHER" id="PTHR23033:SF14">
    <property type="entry name" value="GLYCOPROTEIN-N-ACETYLGALACTOSAMINE 3-BETA-GALACTOSYLTRANSFERASE 1-RELATED"/>
    <property type="match status" value="1"/>
</dbReference>
<sequence>MNEHQTDKRLHSSVDHRFLSQNIGFQIGANLLYEAMPIIKDVYVVDNNSDRKRYFFAFLTGIVTGFCVHMLYNYSVTISFFQASAMMKFESAGNGVNNEKAKIFCWIPVNKQVNDLAHTVQETWAKRCDKHIFIGSNKDPQLPVIDVNATEGEDFLWGKTKNALVHIYNNYRKDYDWFLKGDTDAYFIIGNLRNFLAKKDKTEAAIYGYKIHQPHQSYVSGGAGYVFTRKAVELFVEKAMNYQIFIFIKYFY</sequence>
<dbReference type="GO" id="GO:0016263">
    <property type="term" value="F:glycoprotein-N-acetylgalactosamine 3-beta-galactosyltransferase activity"/>
    <property type="evidence" value="ECO:0007669"/>
    <property type="project" value="TreeGrafter"/>
</dbReference>
<proteinExistence type="inferred from homology"/>
<reference evidence="11" key="1">
    <citation type="submission" date="2017-02" db="UniProtKB">
        <authorList>
            <consortium name="WormBaseParasite"/>
        </authorList>
    </citation>
    <scope>IDENTIFICATION</scope>
</reference>
<comment type="similarity">
    <text evidence="2">Belongs to the glycosyltransferase 31 family. Beta3-Gal-T subfamily.</text>
</comment>
<evidence type="ECO:0000313" key="10">
    <source>
        <dbReference type="Proteomes" id="UP000274756"/>
    </source>
</evidence>
<dbReference type="AlphaFoldDB" id="A0A0N4U3Z7"/>
<dbReference type="EMBL" id="UYYG01001153">
    <property type="protein sequence ID" value="VDN55861.1"/>
    <property type="molecule type" value="Genomic_DNA"/>
</dbReference>
<evidence type="ECO:0000256" key="2">
    <source>
        <dbReference type="ARBA" id="ARBA00006462"/>
    </source>
</evidence>
<evidence type="ECO:0000313" key="11">
    <source>
        <dbReference type="WBParaSite" id="DME_0000147401-mRNA-1"/>
    </source>
</evidence>
<accession>A0A0N4U3Z7</accession>